<dbReference type="InterPro" id="IPR025857">
    <property type="entry name" value="MacB_PCD"/>
</dbReference>
<evidence type="ECO:0000313" key="11">
    <source>
        <dbReference type="Proteomes" id="UP001158045"/>
    </source>
</evidence>
<feature type="domain" description="ABC3 transporter permease C-terminal" evidence="8">
    <location>
        <begin position="262"/>
        <end position="381"/>
    </location>
</feature>
<evidence type="ECO:0000256" key="1">
    <source>
        <dbReference type="ARBA" id="ARBA00004651"/>
    </source>
</evidence>
<dbReference type="PANTHER" id="PTHR30489:SF0">
    <property type="entry name" value="LIPOPROTEIN-RELEASING SYSTEM TRANSMEMBRANE PROTEIN LOLE"/>
    <property type="match status" value="1"/>
</dbReference>
<comment type="similarity">
    <text evidence="2">Belongs to the ABC-4 integral membrane protein family. LolC/E subfamily.</text>
</comment>
<dbReference type="InterPro" id="IPR051447">
    <property type="entry name" value="Lipoprotein-release_system"/>
</dbReference>
<reference evidence="10 11" key="1">
    <citation type="submission" date="2023-04" db="EMBL/GenBank/DDBJ databases">
        <title>Fusibacter bizertensis strain WBS, isolated from littoral bottom sediments of the Arctic seas - biochemical and genomic analysis.</title>
        <authorList>
            <person name="Brioukhanov A.L."/>
        </authorList>
    </citation>
    <scope>NUCLEOTIDE SEQUENCE [LARGE SCALE GENOMIC DNA]</scope>
    <source>
        <strain evidence="10 11">WBS</strain>
    </source>
</reference>
<keyword evidence="11" id="KW-1185">Reference proteome</keyword>
<evidence type="ECO:0000259" key="9">
    <source>
        <dbReference type="Pfam" id="PF12704"/>
    </source>
</evidence>
<feature type="transmembrane region" description="Helical" evidence="7">
    <location>
        <begin position="260"/>
        <end position="283"/>
    </location>
</feature>
<keyword evidence="4 7" id="KW-0812">Transmembrane</keyword>
<feature type="transmembrane region" description="Helical" evidence="7">
    <location>
        <begin position="304"/>
        <end position="333"/>
    </location>
</feature>
<proteinExistence type="inferred from homology"/>
<evidence type="ECO:0000256" key="6">
    <source>
        <dbReference type="ARBA" id="ARBA00023136"/>
    </source>
</evidence>
<dbReference type="InterPro" id="IPR003838">
    <property type="entry name" value="ABC3_permease_C"/>
</dbReference>
<keyword evidence="3" id="KW-1003">Cell membrane</keyword>
<evidence type="ECO:0000313" key="10">
    <source>
        <dbReference type="EMBL" id="MDH8679527.1"/>
    </source>
</evidence>
<keyword evidence="6 7" id="KW-0472">Membrane</keyword>
<organism evidence="10 11">
    <name type="scientific">Fusibacter bizertensis</name>
    <dbReference type="NCBI Taxonomy" id="1488331"/>
    <lineage>
        <taxon>Bacteria</taxon>
        <taxon>Bacillati</taxon>
        <taxon>Bacillota</taxon>
        <taxon>Clostridia</taxon>
        <taxon>Eubacteriales</taxon>
        <taxon>Eubacteriales Family XII. Incertae Sedis</taxon>
        <taxon>Fusibacter</taxon>
    </lineage>
</organism>
<evidence type="ECO:0000256" key="7">
    <source>
        <dbReference type="SAM" id="Phobius"/>
    </source>
</evidence>
<dbReference type="Proteomes" id="UP001158045">
    <property type="component" value="Unassembled WGS sequence"/>
</dbReference>
<accession>A0ABT6NGM8</accession>
<feature type="transmembrane region" description="Helical" evidence="7">
    <location>
        <begin position="20"/>
        <end position="40"/>
    </location>
</feature>
<evidence type="ECO:0000256" key="3">
    <source>
        <dbReference type="ARBA" id="ARBA00022475"/>
    </source>
</evidence>
<feature type="transmembrane region" description="Helical" evidence="7">
    <location>
        <begin position="353"/>
        <end position="374"/>
    </location>
</feature>
<name>A0ABT6NGM8_9FIRM</name>
<evidence type="ECO:0000256" key="4">
    <source>
        <dbReference type="ARBA" id="ARBA00022692"/>
    </source>
</evidence>
<evidence type="ECO:0000259" key="8">
    <source>
        <dbReference type="Pfam" id="PF02687"/>
    </source>
</evidence>
<protein>
    <submittedName>
        <fullName evidence="10">ABC transporter permease</fullName>
    </submittedName>
</protein>
<keyword evidence="5 7" id="KW-1133">Transmembrane helix</keyword>
<comment type="caution">
    <text evidence="10">The sequence shown here is derived from an EMBL/GenBank/DDBJ whole genome shotgun (WGS) entry which is preliminary data.</text>
</comment>
<dbReference type="RefSeq" id="WP_281095424.1">
    <property type="nucleotide sequence ID" value="NZ_JARYZI010000013.1"/>
</dbReference>
<evidence type="ECO:0000256" key="5">
    <source>
        <dbReference type="ARBA" id="ARBA00022989"/>
    </source>
</evidence>
<sequence>MRLAFRIALRFLSSSKGQTVLIALGIAIGISVQIFIGSLIEGLQISLLDSTIGSSPHITISAAEKNDPVEDYLTLENKIDQQYSKVSFMTPSVSGGAFMKTNDKTQQILLRGFELDLADDIYKISDKLIDGSMMPSSDDEILLGISLAEEFDVTIGETIDILTATGEVYPAKVVGYFDLKVASINQSWIISPLAFSQNTLGLTTDQVTSLEIQIDSPFDADILATQMLGDNLSDQIRIDNWKDQNEQLLSGLSGQSTSSLMIQVFVVISVVLGIASVLAITVLQKSRQIGILKAMGINDKTSSLVFLFQGFILGILGGILGILFGLGLLVVFTKFALNPDGTPVVPIFINMKFIGLSGFIAVAASTLASIIPALKSRKLSPIEVIKNG</sequence>
<dbReference type="EMBL" id="JARYZI010000013">
    <property type="protein sequence ID" value="MDH8679527.1"/>
    <property type="molecule type" value="Genomic_DNA"/>
</dbReference>
<dbReference type="PANTHER" id="PTHR30489">
    <property type="entry name" value="LIPOPROTEIN-RELEASING SYSTEM TRANSMEMBRANE PROTEIN LOLE"/>
    <property type="match status" value="1"/>
</dbReference>
<gene>
    <name evidence="10" type="ORF">QE109_15315</name>
</gene>
<evidence type="ECO:0000256" key="2">
    <source>
        <dbReference type="ARBA" id="ARBA00005236"/>
    </source>
</evidence>
<comment type="subcellular location">
    <subcellularLocation>
        <location evidence="1">Cell membrane</location>
        <topology evidence="1">Multi-pass membrane protein</topology>
    </subcellularLocation>
</comment>
<dbReference type="Pfam" id="PF12704">
    <property type="entry name" value="MacB_PCD"/>
    <property type="match status" value="1"/>
</dbReference>
<dbReference type="Pfam" id="PF02687">
    <property type="entry name" value="FtsX"/>
    <property type="match status" value="1"/>
</dbReference>
<feature type="domain" description="MacB-like periplasmic core" evidence="9">
    <location>
        <begin position="19"/>
        <end position="226"/>
    </location>
</feature>